<dbReference type="InterPro" id="IPR007235">
    <property type="entry name" value="Glyco_trans_28_C"/>
</dbReference>
<dbReference type="PANTHER" id="PTHR21015:SF27">
    <property type="entry name" value="UDP-N-ACETYLGLUCOSAMINE--N-ACETYLMURAMYL-(PENTAPEPTIDE) PYROPHOSPHORYL-UNDECAPRENOL N-ACETYLGLUCOSAMINE TRANSFERASE"/>
    <property type="match status" value="1"/>
</dbReference>
<dbReference type="GO" id="GO:0050511">
    <property type="term" value="F:undecaprenyldiphospho-muramoylpentapeptide beta-N-acetylglucosaminyltransferase activity"/>
    <property type="evidence" value="ECO:0007669"/>
    <property type="project" value="UniProtKB-UniRule"/>
</dbReference>
<dbReference type="InterPro" id="IPR004276">
    <property type="entry name" value="GlycoTrans_28_N"/>
</dbReference>
<comment type="similarity">
    <text evidence="10">Belongs to the glycosyltransferase 28 family. MurG subfamily.</text>
</comment>
<evidence type="ECO:0000256" key="10">
    <source>
        <dbReference type="HAMAP-Rule" id="MF_00033"/>
    </source>
</evidence>
<feature type="binding site" evidence="10">
    <location>
        <position position="172"/>
    </location>
    <ligand>
        <name>UDP-N-acetyl-alpha-D-glucosamine</name>
        <dbReference type="ChEBI" id="CHEBI:57705"/>
    </ligand>
</feature>
<dbReference type="AlphaFoldDB" id="A0A2T5GAT1"/>
<keyword evidence="5 10" id="KW-0133">Cell shape</keyword>
<accession>A0A2T5GAT1</accession>
<keyword evidence="6 10" id="KW-0573">Peptidoglycan synthesis</keyword>
<dbReference type="GO" id="GO:0071555">
    <property type="term" value="P:cell wall organization"/>
    <property type="evidence" value="ECO:0007669"/>
    <property type="project" value="UniProtKB-KW"/>
</dbReference>
<evidence type="ECO:0000256" key="5">
    <source>
        <dbReference type="ARBA" id="ARBA00022960"/>
    </source>
</evidence>
<dbReference type="HAMAP" id="MF_00033">
    <property type="entry name" value="MurG"/>
    <property type="match status" value="1"/>
</dbReference>
<dbReference type="Proteomes" id="UP000244016">
    <property type="component" value="Unassembled WGS sequence"/>
</dbReference>
<reference evidence="13 14" key="1">
    <citation type="submission" date="2017-08" db="EMBL/GenBank/DDBJ databases">
        <title>Burning lignite coal seam in the remote Altai Mountains harbors a hydrogen-driven thermophilic microbial community.</title>
        <authorList>
            <person name="Kadnikov V.V."/>
            <person name="Mardanov A.V."/>
            <person name="Ivasenko D."/>
            <person name="Beletsky A.V."/>
            <person name="Karnachuk O.V."/>
            <person name="Ravin N.V."/>
        </authorList>
    </citation>
    <scope>NUCLEOTIDE SEQUENCE [LARGE SCALE GENOMIC DNA]</scope>
    <source>
        <strain evidence="13">AL31</strain>
    </source>
</reference>
<keyword evidence="1 10" id="KW-1003">Cell membrane</keyword>
<dbReference type="SUPFAM" id="SSF53756">
    <property type="entry name" value="UDP-Glycosyltransferase/glycogen phosphorylase"/>
    <property type="match status" value="1"/>
</dbReference>
<dbReference type="InterPro" id="IPR006009">
    <property type="entry name" value="GlcNAc_MurG"/>
</dbReference>
<keyword evidence="4 10" id="KW-0808">Transferase</keyword>
<evidence type="ECO:0000256" key="9">
    <source>
        <dbReference type="ARBA" id="ARBA00023316"/>
    </source>
</evidence>
<proteinExistence type="inferred from homology"/>
<feature type="binding site" evidence="10">
    <location>
        <position position="295"/>
    </location>
    <ligand>
        <name>UDP-N-acetyl-alpha-D-glucosamine</name>
        <dbReference type="ChEBI" id="CHEBI:57705"/>
    </ligand>
</feature>
<dbReference type="Pfam" id="PF04101">
    <property type="entry name" value="Glyco_tran_28_C"/>
    <property type="match status" value="1"/>
</dbReference>
<comment type="function">
    <text evidence="10">Cell wall formation. Catalyzes the transfer of a GlcNAc subunit on undecaprenyl-pyrophosphoryl-MurNAc-pentapeptide (lipid intermediate I) to form undecaprenyl-pyrophosphoryl-MurNAc-(pentapeptide)GlcNAc (lipid intermediate II).</text>
</comment>
<evidence type="ECO:0000256" key="2">
    <source>
        <dbReference type="ARBA" id="ARBA00022618"/>
    </source>
</evidence>
<dbReference type="EC" id="2.4.1.227" evidence="10"/>
<evidence type="ECO:0000256" key="7">
    <source>
        <dbReference type="ARBA" id="ARBA00023136"/>
    </source>
</evidence>
<evidence type="ECO:0000256" key="3">
    <source>
        <dbReference type="ARBA" id="ARBA00022676"/>
    </source>
</evidence>
<dbReference type="Pfam" id="PF03033">
    <property type="entry name" value="Glyco_transf_28"/>
    <property type="match status" value="1"/>
</dbReference>
<dbReference type="GO" id="GO:0051991">
    <property type="term" value="F:UDP-N-acetyl-D-glucosamine:N-acetylmuramoyl-L-alanyl-D-glutamyl-meso-2,6-diaminopimelyl-D-alanyl-D-alanine-diphosphoundecaprenol 4-beta-N-acetylglucosaminlytransferase activity"/>
    <property type="evidence" value="ECO:0007669"/>
    <property type="project" value="RHEA"/>
</dbReference>
<evidence type="ECO:0000313" key="14">
    <source>
        <dbReference type="Proteomes" id="UP000244016"/>
    </source>
</evidence>
<protein>
    <recommendedName>
        <fullName evidence="10">UDP-N-acetylglucosamine--N-acetylmuramyl-(pentapeptide) pyrophosphoryl-undecaprenol N-acetylglucosamine transferase</fullName>
        <ecNumber evidence="10">2.4.1.227</ecNumber>
    </recommendedName>
    <alternativeName>
        <fullName evidence="10">Undecaprenyl-PP-MurNAc-pentapeptide-UDPGlcNAc GlcNAc transferase</fullName>
    </alternativeName>
</protein>
<feature type="domain" description="Glycosyltransferase family 28 N-terminal" evidence="11">
    <location>
        <begin position="9"/>
        <end position="148"/>
    </location>
</feature>
<feature type="binding site" evidence="10">
    <location>
        <begin position="16"/>
        <end position="18"/>
    </location>
    <ligand>
        <name>UDP-N-acetyl-alpha-D-glucosamine</name>
        <dbReference type="ChEBI" id="CHEBI:57705"/>
    </ligand>
</feature>
<dbReference type="EMBL" id="PEBW01000001">
    <property type="protein sequence ID" value="PTQ53293.1"/>
    <property type="molecule type" value="Genomic_DNA"/>
</dbReference>
<feature type="domain" description="Glycosyl transferase family 28 C-terminal" evidence="12">
    <location>
        <begin position="195"/>
        <end position="343"/>
    </location>
</feature>
<dbReference type="UniPathway" id="UPA00219"/>
<dbReference type="PANTHER" id="PTHR21015">
    <property type="entry name" value="UDP-N-ACETYLGLUCOSAMINE--N-ACETYLMURAMYL-(PENTAPEPTIDE) PYROPHOSPHORYL-UNDECAPRENOL N-ACETYLGLUCOSAMINE TRANSFERASE 1"/>
    <property type="match status" value="1"/>
</dbReference>
<dbReference type="Gene3D" id="3.40.50.2000">
    <property type="entry name" value="Glycogen Phosphorylase B"/>
    <property type="match status" value="2"/>
</dbReference>
<organism evidence="13 14">
    <name type="scientific">Brockia lithotrophica</name>
    <dbReference type="NCBI Taxonomy" id="933949"/>
    <lineage>
        <taxon>Bacteria</taxon>
        <taxon>Bacillati</taxon>
        <taxon>Bacillota</taxon>
        <taxon>Bacilli</taxon>
        <taxon>Bacillales</taxon>
        <taxon>Bacillales Family X. Incertae Sedis</taxon>
        <taxon>Brockia</taxon>
    </lineage>
</organism>
<comment type="catalytic activity">
    <reaction evidence="10">
        <text>di-trans,octa-cis-undecaprenyl diphospho-N-acetyl-alpha-D-muramoyl-L-alanyl-D-glutamyl-meso-2,6-diaminopimeloyl-D-alanyl-D-alanine + UDP-N-acetyl-alpha-D-glucosamine = di-trans,octa-cis-undecaprenyl diphospho-[N-acetyl-alpha-D-glucosaminyl-(1-&gt;4)]-N-acetyl-alpha-D-muramoyl-L-alanyl-D-glutamyl-meso-2,6-diaminopimeloyl-D-alanyl-D-alanine + UDP + H(+)</text>
        <dbReference type="Rhea" id="RHEA:31227"/>
        <dbReference type="ChEBI" id="CHEBI:15378"/>
        <dbReference type="ChEBI" id="CHEBI:57705"/>
        <dbReference type="ChEBI" id="CHEBI:58223"/>
        <dbReference type="ChEBI" id="CHEBI:61387"/>
        <dbReference type="ChEBI" id="CHEBI:61388"/>
        <dbReference type="EC" id="2.4.1.227"/>
    </reaction>
</comment>
<evidence type="ECO:0000256" key="6">
    <source>
        <dbReference type="ARBA" id="ARBA00022984"/>
    </source>
</evidence>
<keyword evidence="3 10" id="KW-0328">Glycosyltransferase</keyword>
<dbReference type="GO" id="GO:0051301">
    <property type="term" value="P:cell division"/>
    <property type="evidence" value="ECO:0007669"/>
    <property type="project" value="UniProtKB-KW"/>
</dbReference>
<dbReference type="NCBIfam" id="NF009102">
    <property type="entry name" value="PRK12446.1"/>
    <property type="match status" value="1"/>
</dbReference>
<dbReference type="GO" id="GO:0005886">
    <property type="term" value="C:plasma membrane"/>
    <property type="evidence" value="ECO:0007669"/>
    <property type="project" value="UniProtKB-SubCell"/>
</dbReference>
<evidence type="ECO:0000259" key="11">
    <source>
        <dbReference type="Pfam" id="PF03033"/>
    </source>
</evidence>
<dbReference type="CDD" id="cd03785">
    <property type="entry name" value="GT28_MurG"/>
    <property type="match status" value="1"/>
</dbReference>
<dbReference type="NCBIfam" id="TIGR01133">
    <property type="entry name" value="murG"/>
    <property type="match status" value="1"/>
</dbReference>
<keyword evidence="9 10" id="KW-0961">Cell wall biogenesis/degradation</keyword>
<comment type="caution">
    <text evidence="10">Lacks conserved residue(s) required for the propagation of feature annotation.</text>
</comment>
<comment type="caution">
    <text evidence="13">The sequence shown here is derived from an EMBL/GenBank/DDBJ whole genome shotgun (WGS) entry which is preliminary data.</text>
</comment>
<feature type="binding site" evidence="10">
    <location>
        <position position="202"/>
    </location>
    <ligand>
        <name>UDP-N-acetyl-alpha-D-glucosamine</name>
        <dbReference type="ChEBI" id="CHEBI:57705"/>
    </ligand>
</feature>
<keyword evidence="7 10" id="KW-0472">Membrane</keyword>
<sequence>MNDQPPKRIVLTGGGTAGHVMVNVALIPHLRARGWEVHYVGSPAGIERDLIARIDPPVPYTAVKSGKLRRYLDYRNFIDPFRVLQGSVQAARVLGQLRPRAVFSKGGFVAVPVVWAAALRGIPVLLHESDLTPGLANRLSLPFAAEVFVTFPESAAFFPRKKKVVPVGPIVREELTRGDPARGRSICGFSSRRPTLLVMGGSLGAEPINRALRAALPLLGTFQILHLTGRGRIDPTTQVAGYCQQEFLYEELPDALAMADLVVSRAGSTAIFELFALRKPMLLVPLPRGKGRGDQVENARYFEDRGWARVLPEEDLTPERLAEEIRRLYREREAYVRRMEAAAESLGNGLETIVAHLEALAR</sequence>
<comment type="pathway">
    <text evidence="10">Cell wall biogenesis; peptidoglycan biosynthesis.</text>
</comment>
<keyword evidence="2 10" id="KW-0132">Cell division</keyword>
<evidence type="ECO:0000256" key="1">
    <source>
        <dbReference type="ARBA" id="ARBA00022475"/>
    </source>
</evidence>
<comment type="subcellular location">
    <subcellularLocation>
        <location evidence="10">Cell membrane</location>
        <topology evidence="10">Peripheral membrane protein</topology>
        <orientation evidence="10">Cytoplasmic side</orientation>
    </subcellularLocation>
</comment>
<name>A0A2T5GAT1_9BACL</name>
<evidence type="ECO:0000256" key="4">
    <source>
        <dbReference type="ARBA" id="ARBA00022679"/>
    </source>
</evidence>
<dbReference type="GO" id="GO:0008360">
    <property type="term" value="P:regulation of cell shape"/>
    <property type="evidence" value="ECO:0007669"/>
    <property type="project" value="UniProtKB-KW"/>
</dbReference>
<evidence type="ECO:0000256" key="8">
    <source>
        <dbReference type="ARBA" id="ARBA00023306"/>
    </source>
</evidence>
<dbReference type="GO" id="GO:0005975">
    <property type="term" value="P:carbohydrate metabolic process"/>
    <property type="evidence" value="ECO:0007669"/>
    <property type="project" value="InterPro"/>
</dbReference>
<gene>
    <name evidence="10" type="primary">murG</name>
    <name evidence="13" type="ORF">BLITH_0373</name>
</gene>
<dbReference type="GO" id="GO:0009252">
    <property type="term" value="P:peptidoglycan biosynthetic process"/>
    <property type="evidence" value="ECO:0007669"/>
    <property type="project" value="UniProtKB-UniRule"/>
</dbReference>
<evidence type="ECO:0000313" key="13">
    <source>
        <dbReference type="EMBL" id="PTQ53293.1"/>
    </source>
</evidence>
<evidence type="ECO:0000259" key="12">
    <source>
        <dbReference type="Pfam" id="PF04101"/>
    </source>
</evidence>
<keyword evidence="8 10" id="KW-0131">Cell cycle</keyword>